<dbReference type="AlphaFoldDB" id="A0A1X1T3Y6"/>
<keyword evidence="3" id="KW-1185">Reference proteome</keyword>
<dbReference type="EMBL" id="LQOS01000035">
    <property type="protein sequence ID" value="ORV39301.1"/>
    <property type="molecule type" value="Genomic_DNA"/>
</dbReference>
<dbReference type="RefSeq" id="WP_085191702.1">
    <property type="nucleotide sequence ID" value="NZ_AP022605.1"/>
</dbReference>
<proteinExistence type="predicted"/>
<evidence type="ECO:0000313" key="3">
    <source>
        <dbReference type="Proteomes" id="UP000193564"/>
    </source>
</evidence>
<evidence type="ECO:0000313" key="1">
    <source>
        <dbReference type="EMBL" id="BBZ06851.1"/>
    </source>
</evidence>
<reference evidence="2 3" key="1">
    <citation type="submission" date="2016-01" db="EMBL/GenBank/DDBJ databases">
        <title>The new phylogeny of the genus Mycobacterium.</title>
        <authorList>
            <person name="Tarcisio F."/>
            <person name="Conor M."/>
            <person name="Antonella G."/>
            <person name="Elisabetta G."/>
            <person name="Giulia F.S."/>
            <person name="Sara T."/>
            <person name="Anna F."/>
            <person name="Clotilde B."/>
            <person name="Roberto B."/>
            <person name="Veronica D.S."/>
            <person name="Fabio R."/>
            <person name="Monica P."/>
            <person name="Olivier J."/>
            <person name="Enrico T."/>
            <person name="Nicola S."/>
        </authorList>
    </citation>
    <scope>NUCLEOTIDE SEQUENCE [LARGE SCALE GENOMIC DNA]</scope>
    <source>
        <strain evidence="2 3">DSM 44339</strain>
    </source>
</reference>
<evidence type="ECO:0000313" key="2">
    <source>
        <dbReference type="EMBL" id="ORV39301.1"/>
    </source>
</evidence>
<dbReference type="Proteomes" id="UP000467201">
    <property type="component" value="Chromosome"/>
</dbReference>
<sequence>MASDEGLDAGILSVSDLEPAVDGQTRKVVERFHVSENLPSIQRGGTITQPEGGQLTNAEQLAYDQKSVSALLEVNKIVRSHIIDELKSIPPERLAPERHTDVSFVLVNQTPDEMDVLADLAAYIQADSDYPVIPAYVPLGGSGIPDLALDIFMYVATKAGDEGINIGIGIAIEAIRRYFADKRKRPSAISITIKDPENNSRKTIRINKDGELMEED</sequence>
<name>A0A1X1T3Y6_9MYCO</name>
<protein>
    <submittedName>
        <fullName evidence="2">Uncharacterized protein</fullName>
    </submittedName>
</protein>
<gene>
    <name evidence="2" type="ORF">AWC01_13195</name>
    <name evidence="1" type="ORF">MDOR_10200</name>
</gene>
<dbReference type="EMBL" id="AP022605">
    <property type="protein sequence ID" value="BBZ06851.1"/>
    <property type="molecule type" value="Genomic_DNA"/>
</dbReference>
<accession>A0A1X1T3Y6</accession>
<dbReference type="KEGG" id="mdr:MDOR_10200"/>
<organism evidence="2 3">
    <name type="scientific">Mycolicibacterium doricum</name>
    <dbReference type="NCBI Taxonomy" id="126673"/>
    <lineage>
        <taxon>Bacteria</taxon>
        <taxon>Bacillati</taxon>
        <taxon>Actinomycetota</taxon>
        <taxon>Actinomycetes</taxon>
        <taxon>Mycobacteriales</taxon>
        <taxon>Mycobacteriaceae</taxon>
        <taxon>Mycolicibacterium</taxon>
    </lineage>
</organism>
<reference evidence="1 4" key="2">
    <citation type="journal article" date="2019" name="Emerg. Microbes Infect.">
        <title>Comprehensive subspecies identification of 175 nontuberculous mycobacteria species based on 7547 genomic profiles.</title>
        <authorList>
            <person name="Matsumoto Y."/>
            <person name="Kinjo T."/>
            <person name="Motooka D."/>
            <person name="Nabeya D."/>
            <person name="Jung N."/>
            <person name="Uechi K."/>
            <person name="Horii T."/>
            <person name="Iida T."/>
            <person name="Fujita J."/>
            <person name="Nakamura S."/>
        </authorList>
    </citation>
    <scope>NUCLEOTIDE SEQUENCE [LARGE SCALE GENOMIC DNA]</scope>
    <source>
        <strain evidence="1 4">JCM 12405</strain>
    </source>
</reference>
<evidence type="ECO:0000313" key="4">
    <source>
        <dbReference type="Proteomes" id="UP000467201"/>
    </source>
</evidence>
<dbReference type="Proteomes" id="UP000193564">
    <property type="component" value="Unassembled WGS sequence"/>
</dbReference>
<reference evidence="1" key="3">
    <citation type="submission" date="2020-02" db="EMBL/GenBank/DDBJ databases">
        <authorList>
            <person name="Matsumoto Y."/>
            <person name="Motooka D."/>
            <person name="Nakamura S."/>
        </authorList>
    </citation>
    <scope>NUCLEOTIDE SEQUENCE</scope>
    <source>
        <strain evidence="1">JCM 12405</strain>
    </source>
</reference>